<comment type="caution">
    <text evidence="8">The sequence shown here is derived from an EMBL/GenBank/DDBJ whole genome shotgun (WGS) entry which is preliminary data.</text>
</comment>
<dbReference type="Proteomes" id="UP000778797">
    <property type="component" value="Unassembled WGS sequence"/>
</dbReference>
<evidence type="ECO:0000313" key="8">
    <source>
        <dbReference type="EMBL" id="MCC1483493.1"/>
    </source>
</evidence>
<sequence>MISQGEILRTSIGIIGLSIILFIYIRIAKKLDFTIQLKNSKKNIILGAGIIFPLSYSYSLLFFETFPFYLSIIVFLLMIISFIDDLKSINVLFRLSIQILCVSVTIFLFYENLLTSIYLSCIIVLIYVGYINSFNFMDGINGMLASYTFITILALLVVNNIVPYMSSSILGLLLFSTFLFLIGNFKKKPFFISGDVGSICLGYIIGFIILKFYLTEANPMIFLLIVIYLIDTGITMCINIVNKQNILKAHREHLYEKLVFIKNIPDLKVSLAYSIIQILISVIVIYSIYNQINSIMFFIVIALCLVLFYVIFRALIFGNEFKQTKY</sequence>
<keyword evidence="9" id="KW-1185">Reference proteome</keyword>
<keyword evidence="6 7" id="KW-0472">Membrane</keyword>
<evidence type="ECO:0008006" key="10">
    <source>
        <dbReference type="Google" id="ProtNLM"/>
    </source>
</evidence>
<feature type="transmembrane region" description="Helical" evidence="7">
    <location>
        <begin position="140"/>
        <end position="158"/>
    </location>
</feature>
<evidence type="ECO:0000256" key="3">
    <source>
        <dbReference type="ARBA" id="ARBA00022679"/>
    </source>
</evidence>
<dbReference type="PANTHER" id="PTHR22926">
    <property type="entry name" value="PHOSPHO-N-ACETYLMURAMOYL-PENTAPEPTIDE-TRANSFERASE"/>
    <property type="match status" value="1"/>
</dbReference>
<keyword evidence="5 7" id="KW-1133">Transmembrane helix</keyword>
<gene>
    <name evidence="8" type="ORF">J1C55_02725</name>
</gene>
<feature type="transmembrane region" description="Helical" evidence="7">
    <location>
        <begin position="91"/>
        <end position="110"/>
    </location>
</feature>
<feature type="transmembrane region" description="Helical" evidence="7">
    <location>
        <begin position="190"/>
        <end position="214"/>
    </location>
</feature>
<organism evidence="8 9">
    <name type="scientific">Winogradskyella immobilis</name>
    <dbReference type="NCBI Taxonomy" id="2816852"/>
    <lineage>
        <taxon>Bacteria</taxon>
        <taxon>Pseudomonadati</taxon>
        <taxon>Bacteroidota</taxon>
        <taxon>Flavobacteriia</taxon>
        <taxon>Flavobacteriales</taxon>
        <taxon>Flavobacteriaceae</taxon>
        <taxon>Winogradskyella</taxon>
    </lineage>
</organism>
<keyword evidence="3" id="KW-0808">Transferase</keyword>
<feature type="transmembrane region" description="Helical" evidence="7">
    <location>
        <begin position="295"/>
        <end position="316"/>
    </location>
</feature>
<name>A0ABS8EK14_9FLAO</name>
<accession>A0ABS8EK14</accession>
<reference evidence="8" key="2">
    <citation type="submission" date="2021-10" db="EMBL/GenBank/DDBJ databases">
        <title>Genome of Winogradskyella sp. E313.</title>
        <authorList>
            <person name="Zhou Y."/>
        </authorList>
    </citation>
    <scope>NUCLEOTIDE SEQUENCE</scope>
    <source>
        <strain evidence="8">E313</strain>
    </source>
</reference>
<evidence type="ECO:0000256" key="2">
    <source>
        <dbReference type="ARBA" id="ARBA00022475"/>
    </source>
</evidence>
<evidence type="ECO:0000256" key="7">
    <source>
        <dbReference type="SAM" id="Phobius"/>
    </source>
</evidence>
<dbReference type="InterPro" id="IPR000715">
    <property type="entry name" value="Glycosyl_transferase_4"/>
</dbReference>
<feature type="transmembrane region" description="Helical" evidence="7">
    <location>
        <begin position="68"/>
        <end position="84"/>
    </location>
</feature>
<keyword evidence="4 7" id="KW-0812">Transmembrane</keyword>
<feature type="transmembrane region" description="Helical" evidence="7">
    <location>
        <begin position="271"/>
        <end position="289"/>
    </location>
</feature>
<dbReference type="RefSeq" id="WP_227475940.1">
    <property type="nucleotide sequence ID" value="NZ_JAFMPT010000002.1"/>
</dbReference>
<feature type="transmembrane region" description="Helical" evidence="7">
    <location>
        <begin position="220"/>
        <end position="241"/>
    </location>
</feature>
<dbReference type="PANTHER" id="PTHR22926:SF3">
    <property type="entry name" value="UNDECAPRENYL-PHOSPHATE ALPHA-N-ACETYLGLUCOSAMINYL 1-PHOSPHATE TRANSFERASE"/>
    <property type="match status" value="1"/>
</dbReference>
<feature type="transmembrane region" description="Helical" evidence="7">
    <location>
        <begin position="6"/>
        <end position="24"/>
    </location>
</feature>
<dbReference type="Pfam" id="PF00953">
    <property type="entry name" value="Glycos_transf_4"/>
    <property type="match status" value="1"/>
</dbReference>
<comment type="subcellular location">
    <subcellularLocation>
        <location evidence="1">Cell membrane</location>
        <topology evidence="1">Multi-pass membrane protein</topology>
    </subcellularLocation>
</comment>
<feature type="transmembrane region" description="Helical" evidence="7">
    <location>
        <begin position="164"/>
        <end position="183"/>
    </location>
</feature>
<evidence type="ECO:0000256" key="1">
    <source>
        <dbReference type="ARBA" id="ARBA00004651"/>
    </source>
</evidence>
<evidence type="ECO:0000256" key="5">
    <source>
        <dbReference type="ARBA" id="ARBA00022989"/>
    </source>
</evidence>
<keyword evidence="2" id="KW-1003">Cell membrane</keyword>
<protein>
    <recommendedName>
        <fullName evidence="10">UDP-N-acetylmuramyl pentapeptide phosphotransferase/UDP-N-acetylglucosamine-1-phosphate transferase</fullName>
    </recommendedName>
</protein>
<evidence type="ECO:0000256" key="4">
    <source>
        <dbReference type="ARBA" id="ARBA00022692"/>
    </source>
</evidence>
<proteinExistence type="predicted"/>
<evidence type="ECO:0000313" key="9">
    <source>
        <dbReference type="Proteomes" id="UP000778797"/>
    </source>
</evidence>
<reference evidence="8" key="1">
    <citation type="submission" date="2021-03" db="EMBL/GenBank/DDBJ databases">
        <authorList>
            <person name="Ping X."/>
        </authorList>
    </citation>
    <scope>NUCLEOTIDE SEQUENCE</scope>
    <source>
        <strain evidence="8">E313</strain>
    </source>
</reference>
<evidence type="ECO:0000256" key="6">
    <source>
        <dbReference type="ARBA" id="ARBA00023136"/>
    </source>
</evidence>
<feature type="transmembrane region" description="Helical" evidence="7">
    <location>
        <begin position="116"/>
        <end position="133"/>
    </location>
</feature>
<dbReference type="EMBL" id="JAFMPT010000002">
    <property type="protein sequence ID" value="MCC1483493.1"/>
    <property type="molecule type" value="Genomic_DNA"/>
</dbReference>